<evidence type="ECO:0008006" key="3">
    <source>
        <dbReference type="Google" id="ProtNLM"/>
    </source>
</evidence>
<evidence type="ECO:0000313" key="1">
    <source>
        <dbReference type="EMBL" id="GFH29894.1"/>
    </source>
</evidence>
<keyword evidence="2" id="KW-1185">Reference proteome</keyword>
<proteinExistence type="predicted"/>
<sequence length="63" mass="6559">MELLSDSLHIRVAGALSGTVFVSGDATVAHLRQEVARLMTGDVNPASIKLIVNGRSLLVGTSL</sequence>
<accession>A0A6A0ACV4</accession>
<reference evidence="1 2" key="1">
    <citation type="submission" date="2020-02" db="EMBL/GenBank/DDBJ databases">
        <title>Draft genome sequence of Haematococcus lacustris strain NIES-144.</title>
        <authorList>
            <person name="Morimoto D."/>
            <person name="Nakagawa S."/>
            <person name="Yoshida T."/>
            <person name="Sawayama S."/>
        </authorList>
    </citation>
    <scope>NUCLEOTIDE SEQUENCE [LARGE SCALE GENOMIC DNA]</scope>
    <source>
        <strain evidence="1 2">NIES-144</strain>
    </source>
</reference>
<evidence type="ECO:0000313" key="2">
    <source>
        <dbReference type="Proteomes" id="UP000485058"/>
    </source>
</evidence>
<comment type="caution">
    <text evidence="1">The sequence shown here is derived from an EMBL/GenBank/DDBJ whole genome shotgun (WGS) entry which is preliminary data.</text>
</comment>
<protein>
    <recommendedName>
        <fullName evidence="3">Ubiquitin-like domain-containing protein</fullName>
    </recommendedName>
</protein>
<feature type="non-terminal residue" evidence="1">
    <location>
        <position position="1"/>
    </location>
</feature>
<dbReference type="AlphaFoldDB" id="A0A6A0ACV4"/>
<name>A0A6A0ACV4_HAELA</name>
<dbReference type="EMBL" id="BLLF01004584">
    <property type="protein sequence ID" value="GFH29894.1"/>
    <property type="molecule type" value="Genomic_DNA"/>
</dbReference>
<gene>
    <name evidence="1" type="ORF">HaLaN_28640</name>
</gene>
<dbReference type="Proteomes" id="UP000485058">
    <property type="component" value="Unassembled WGS sequence"/>
</dbReference>
<organism evidence="1 2">
    <name type="scientific">Haematococcus lacustris</name>
    <name type="common">Green alga</name>
    <name type="synonym">Haematococcus pluvialis</name>
    <dbReference type="NCBI Taxonomy" id="44745"/>
    <lineage>
        <taxon>Eukaryota</taxon>
        <taxon>Viridiplantae</taxon>
        <taxon>Chlorophyta</taxon>
        <taxon>core chlorophytes</taxon>
        <taxon>Chlorophyceae</taxon>
        <taxon>CS clade</taxon>
        <taxon>Chlamydomonadales</taxon>
        <taxon>Haematococcaceae</taxon>
        <taxon>Haematococcus</taxon>
    </lineage>
</organism>